<comment type="subcellular location">
    <subcellularLocation>
        <location evidence="1">Cell membrane</location>
        <topology evidence="1">Multi-pass membrane protein</topology>
    </subcellularLocation>
</comment>
<dbReference type="InterPro" id="IPR002443">
    <property type="entry name" value="SLC12A1/SLC12A2"/>
</dbReference>
<dbReference type="Gene3D" id="1.20.1740.10">
    <property type="entry name" value="Amino acid/polyamine transporter I"/>
    <property type="match status" value="1"/>
</dbReference>
<keyword evidence="22" id="KW-1185">Reference proteome</keyword>
<evidence type="ECO:0000259" key="19">
    <source>
        <dbReference type="Pfam" id="PF00324"/>
    </source>
</evidence>
<keyword evidence="13 18" id="KW-0472">Membrane</keyword>
<dbReference type="GO" id="GO:0055078">
    <property type="term" value="P:sodium ion homeostasis"/>
    <property type="evidence" value="ECO:0007669"/>
    <property type="project" value="TreeGrafter"/>
</dbReference>
<name>A0A915JBP4_ROMCU</name>
<dbReference type="WBParaSite" id="nRc.2.0.1.t23210-RA">
    <property type="protein sequence ID" value="nRc.2.0.1.t23210-RA"/>
    <property type="gene ID" value="nRc.2.0.1.g23210"/>
</dbReference>
<keyword evidence="12" id="KW-0406">Ion transport</keyword>
<evidence type="ECO:0000259" key="20">
    <source>
        <dbReference type="Pfam" id="PF03522"/>
    </source>
</evidence>
<keyword evidence="16" id="KW-0868">Chloride</keyword>
<dbReference type="GO" id="GO:0055075">
    <property type="term" value="P:potassium ion homeostasis"/>
    <property type="evidence" value="ECO:0007669"/>
    <property type="project" value="TreeGrafter"/>
</dbReference>
<keyword evidence="15" id="KW-0739">Sodium transport</keyword>
<dbReference type="PANTHER" id="PTHR11827:SF103">
    <property type="entry name" value="SODIUM CHLORIDE COTRANSPORTER 69, ISOFORM E"/>
    <property type="match status" value="1"/>
</dbReference>
<feature type="transmembrane region" description="Helical" evidence="18">
    <location>
        <begin position="464"/>
        <end position="484"/>
    </location>
</feature>
<evidence type="ECO:0000256" key="6">
    <source>
        <dbReference type="ARBA" id="ARBA00022553"/>
    </source>
</evidence>
<evidence type="ECO:0000256" key="13">
    <source>
        <dbReference type="ARBA" id="ARBA00023136"/>
    </source>
</evidence>
<accession>A0A915JBP4</accession>
<evidence type="ECO:0000256" key="4">
    <source>
        <dbReference type="ARBA" id="ARBA00022475"/>
    </source>
</evidence>
<dbReference type="PANTHER" id="PTHR11827">
    <property type="entry name" value="SOLUTE CARRIER FAMILY 12, CATION COTRANSPORTERS"/>
    <property type="match status" value="1"/>
</dbReference>
<evidence type="ECO:0000259" key="21">
    <source>
        <dbReference type="Pfam" id="PF08403"/>
    </source>
</evidence>
<feature type="transmembrane region" description="Helical" evidence="18">
    <location>
        <begin position="241"/>
        <end position="259"/>
    </location>
</feature>
<keyword evidence="14" id="KW-0325">Glycoprotein</keyword>
<feature type="domain" description="Amino acid permease/ SLC12A" evidence="19">
    <location>
        <begin position="95"/>
        <end position="596"/>
    </location>
</feature>
<evidence type="ECO:0000256" key="8">
    <source>
        <dbReference type="ARBA" id="ARBA00022847"/>
    </source>
</evidence>
<evidence type="ECO:0000256" key="10">
    <source>
        <dbReference type="ARBA" id="ARBA00022989"/>
    </source>
</evidence>
<organism evidence="22 23">
    <name type="scientific">Romanomermis culicivorax</name>
    <name type="common">Nematode worm</name>
    <dbReference type="NCBI Taxonomy" id="13658"/>
    <lineage>
        <taxon>Eukaryota</taxon>
        <taxon>Metazoa</taxon>
        <taxon>Ecdysozoa</taxon>
        <taxon>Nematoda</taxon>
        <taxon>Enoplea</taxon>
        <taxon>Dorylaimia</taxon>
        <taxon>Mermithida</taxon>
        <taxon>Mermithoidea</taxon>
        <taxon>Mermithidae</taxon>
        <taxon>Romanomermis</taxon>
    </lineage>
</organism>
<keyword evidence="6" id="KW-0597">Phosphoprotein</keyword>
<protein>
    <submittedName>
        <fullName evidence="23">Solute carrier family 12 member 1</fullName>
    </submittedName>
</protein>
<feature type="transmembrane region" description="Helical" evidence="18">
    <location>
        <begin position="215"/>
        <end position="234"/>
    </location>
</feature>
<comment type="similarity">
    <text evidence="2">Belongs to the SLC12A transporter family.</text>
</comment>
<evidence type="ECO:0000256" key="18">
    <source>
        <dbReference type="SAM" id="Phobius"/>
    </source>
</evidence>
<evidence type="ECO:0000256" key="17">
    <source>
        <dbReference type="ARBA" id="ARBA00048452"/>
    </source>
</evidence>
<evidence type="ECO:0000256" key="9">
    <source>
        <dbReference type="ARBA" id="ARBA00022958"/>
    </source>
</evidence>
<dbReference type="FunFam" id="1.20.1740.10:FF:000022">
    <property type="entry name" value="Bumetanide-sensitive na-k-cl cotransport protein"/>
    <property type="match status" value="1"/>
</dbReference>
<evidence type="ECO:0000256" key="2">
    <source>
        <dbReference type="ARBA" id="ARBA00010593"/>
    </source>
</evidence>
<keyword evidence="5" id="KW-0633">Potassium transport</keyword>
<dbReference type="Pfam" id="PF03522">
    <property type="entry name" value="SLC12"/>
    <property type="match status" value="1"/>
</dbReference>
<dbReference type="GO" id="GO:0006884">
    <property type="term" value="P:cell volume homeostasis"/>
    <property type="evidence" value="ECO:0007669"/>
    <property type="project" value="TreeGrafter"/>
</dbReference>
<dbReference type="GO" id="GO:1990573">
    <property type="term" value="P:potassium ion import across plasma membrane"/>
    <property type="evidence" value="ECO:0007669"/>
    <property type="project" value="TreeGrafter"/>
</dbReference>
<evidence type="ECO:0000256" key="5">
    <source>
        <dbReference type="ARBA" id="ARBA00022538"/>
    </source>
</evidence>
<dbReference type="PRINTS" id="PR01207">
    <property type="entry name" value="NAKCLTRNSPRT"/>
</dbReference>
<evidence type="ECO:0000256" key="1">
    <source>
        <dbReference type="ARBA" id="ARBA00004651"/>
    </source>
</evidence>
<feature type="domain" description="SLC12A transporter C-terminal" evidence="20">
    <location>
        <begin position="626"/>
        <end position="766"/>
    </location>
</feature>
<keyword evidence="4" id="KW-1003">Cell membrane</keyword>
<reference evidence="23" key="1">
    <citation type="submission" date="2022-11" db="UniProtKB">
        <authorList>
            <consortium name="WormBaseParasite"/>
        </authorList>
    </citation>
    <scope>IDENTIFICATION</scope>
</reference>
<evidence type="ECO:0000256" key="3">
    <source>
        <dbReference type="ARBA" id="ARBA00022448"/>
    </source>
</evidence>
<feature type="transmembrane region" description="Helical" evidence="18">
    <location>
        <begin position="167"/>
        <end position="188"/>
    </location>
</feature>
<dbReference type="GO" id="GO:0005886">
    <property type="term" value="C:plasma membrane"/>
    <property type="evidence" value="ECO:0007669"/>
    <property type="project" value="UniProtKB-SubCell"/>
</dbReference>
<keyword evidence="3" id="KW-0813">Transport</keyword>
<keyword evidence="7 18" id="KW-0812">Transmembrane</keyword>
<evidence type="ECO:0000256" key="16">
    <source>
        <dbReference type="ARBA" id="ARBA00023214"/>
    </source>
</evidence>
<evidence type="ECO:0000313" key="23">
    <source>
        <dbReference type="WBParaSite" id="nRc.2.0.1.t23210-RA"/>
    </source>
</evidence>
<evidence type="ECO:0000256" key="7">
    <source>
        <dbReference type="ARBA" id="ARBA00022692"/>
    </source>
</evidence>
<feature type="transmembrane region" description="Helical" evidence="18">
    <location>
        <begin position="325"/>
        <end position="343"/>
    </location>
</feature>
<dbReference type="InterPro" id="IPR004841">
    <property type="entry name" value="AA-permease/SLC12A_dom"/>
</dbReference>
<feature type="transmembrane region" description="Helical" evidence="18">
    <location>
        <begin position="120"/>
        <end position="146"/>
    </location>
</feature>
<comment type="catalytic activity">
    <reaction evidence="17">
        <text>K(+)(out) + 2 chloride(out) + Na(+)(out) = K(+)(in) + 2 chloride(in) + Na(+)(in)</text>
        <dbReference type="Rhea" id="RHEA:72395"/>
        <dbReference type="ChEBI" id="CHEBI:17996"/>
        <dbReference type="ChEBI" id="CHEBI:29101"/>
        <dbReference type="ChEBI" id="CHEBI:29103"/>
    </reaction>
    <physiologicalReaction direction="left-to-right" evidence="17">
        <dbReference type="Rhea" id="RHEA:72396"/>
    </physiologicalReaction>
</comment>
<evidence type="ECO:0000256" key="15">
    <source>
        <dbReference type="ARBA" id="ARBA00023201"/>
    </source>
</evidence>
<evidence type="ECO:0000256" key="14">
    <source>
        <dbReference type="ARBA" id="ARBA00023180"/>
    </source>
</evidence>
<dbReference type="GO" id="GO:0008511">
    <property type="term" value="F:sodium:potassium:chloride symporter activity"/>
    <property type="evidence" value="ECO:0007669"/>
    <property type="project" value="TreeGrafter"/>
</dbReference>
<keyword evidence="10 18" id="KW-1133">Transmembrane helix</keyword>
<evidence type="ECO:0000313" key="22">
    <source>
        <dbReference type="Proteomes" id="UP000887565"/>
    </source>
</evidence>
<dbReference type="Pfam" id="PF08403">
    <property type="entry name" value="AA_permease_N"/>
    <property type="match status" value="1"/>
</dbReference>
<dbReference type="GO" id="GO:0055064">
    <property type="term" value="P:chloride ion homeostasis"/>
    <property type="evidence" value="ECO:0007669"/>
    <property type="project" value="TreeGrafter"/>
</dbReference>
<dbReference type="InterPro" id="IPR004842">
    <property type="entry name" value="SLC12A_fam"/>
</dbReference>
<feature type="transmembrane region" description="Helical" evidence="18">
    <location>
        <begin position="545"/>
        <end position="560"/>
    </location>
</feature>
<dbReference type="InterPro" id="IPR013612">
    <property type="entry name" value="AA_permease_N"/>
</dbReference>
<dbReference type="Proteomes" id="UP000887565">
    <property type="component" value="Unplaced"/>
</dbReference>
<evidence type="ECO:0000256" key="11">
    <source>
        <dbReference type="ARBA" id="ARBA00023053"/>
    </source>
</evidence>
<evidence type="ECO:0000256" key="12">
    <source>
        <dbReference type="ARBA" id="ARBA00023065"/>
    </source>
</evidence>
<dbReference type="OMA" id="VNLVNHD"/>
<keyword evidence="11" id="KW-0915">Sodium</keyword>
<keyword evidence="9" id="KW-0630">Potassium</keyword>
<feature type="transmembrane region" description="Helical" evidence="18">
    <location>
        <begin position="87"/>
        <end position="108"/>
    </location>
</feature>
<dbReference type="Pfam" id="PF00324">
    <property type="entry name" value="AA_permease"/>
    <property type="match status" value="1"/>
</dbReference>
<feature type="transmembrane region" description="Helical" evidence="18">
    <location>
        <begin position="291"/>
        <end position="313"/>
    </location>
</feature>
<feature type="domain" description="Amino acid permease N-terminal" evidence="21">
    <location>
        <begin position="2"/>
        <end position="33"/>
    </location>
</feature>
<proteinExistence type="inferred from homology"/>
<keyword evidence="8" id="KW-0769">Symport</keyword>
<feature type="transmembrane region" description="Helical" evidence="18">
    <location>
        <begin position="407"/>
        <end position="431"/>
    </location>
</feature>
<dbReference type="AlphaFoldDB" id="A0A915JBP4"/>
<sequence length="780" mass="85808">MQTLEKVPHIDHYRDMHEMAKAMSCRPTLHELLEPEEMVCYSRTASTQLDEEEKLQSFIPPEVTPIIGKLGWIKGVLVNFVSSSSEICLIFSLSQIRCILCILGVMLYLRLSWVSAQAGIGLGCVIVLLGSTVTTLTALSLCAISTNGEVKGGGAYFLISRSLGPEFGGSIGLIFSFANAVAAAMYIVGFAESVRDLLKEYKTHIFENSTNDVRVIALAAAVVLLGVVMVGVQFETKAQMILLVVLAISLVSFILGTFFSPDEEKLSRGITGYKWSTFHQNLGPDWRKETFFSVFAIYFPAATGIMAGANISGDLADPQKSIPKGTLLAIAITTVIYLSGVVLTGSTCVRDAPGAENFTLPINETIASFISRPLAACISQGNCPFGLHNYFRVGQLDKIGIMELESIFSPLVTGGVFAATLSSALASLVSAPKIFQALCKDKLFPYITYFATGFGKSDEPRPGYFLSFFIACSLICIGDLNAIAPIISNFFLASYALINYACFDASFANSPGWRPAFKYYNMWLSLFGAVVCMSVMFLISWQTALLTYAIIFTLYIYLLRRKPDVNWGSSSQAHAYRNALNSIIRLNNIEEHVRIRVNDHCNCMLIPTPKILRPQILALTGFPANRSILVDFATNITKDNSMLICGHVITSTEVEKRYQTIQKFMNQATIWLRCRKTKAFYVPVAADTVEQGVMSLLQLSGLAKLKPNIMLMGFKHDWRSCPGSEINSYVNMIHHAFDHMLAVGILRLSDGAEFNRQVSVVDSKSQICLTTNDSEPHMPL</sequence>
<dbReference type="InterPro" id="IPR018491">
    <property type="entry name" value="SLC12_C"/>
</dbReference>